<evidence type="ECO:0000313" key="2">
    <source>
        <dbReference type="EMBL" id="VDL70933.1"/>
    </source>
</evidence>
<name>A0A158QXS9_NIPBR</name>
<dbReference type="AlphaFoldDB" id="A0A158QXS9"/>
<keyword evidence="3" id="KW-1185">Reference proteome</keyword>
<proteinExistence type="predicted"/>
<dbReference type="WBParaSite" id="NBR_0000734301-mRNA-1">
    <property type="protein sequence ID" value="NBR_0000734301-mRNA-1"/>
    <property type="gene ID" value="NBR_0000734301"/>
</dbReference>
<gene>
    <name evidence="2" type="ORF">NBR_LOCUS7344</name>
</gene>
<organism evidence="4">
    <name type="scientific">Nippostrongylus brasiliensis</name>
    <name type="common">Rat hookworm</name>
    <dbReference type="NCBI Taxonomy" id="27835"/>
    <lineage>
        <taxon>Eukaryota</taxon>
        <taxon>Metazoa</taxon>
        <taxon>Ecdysozoa</taxon>
        <taxon>Nematoda</taxon>
        <taxon>Chromadorea</taxon>
        <taxon>Rhabditida</taxon>
        <taxon>Rhabditina</taxon>
        <taxon>Rhabditomorpha</taxon>
        <taxon>Strongyloidea</taxon>
        <taxon>Heligmosomidae</taxon>
        <taxon>Nippostrongylus</taxon>
    </lineage>
</organism>
<reference evidence="4" key="1">
    <citation type="submission" date="2016-04" db="UniProtKB">
        <authorList>
            <consortium name="WormBaseParasite"/>
        </authorList>
    </citation>
    <scope>IDENTIFICATION</scope>
</reference>
<reference evidence="2 3" key="2">
    <citation type="submission" date="2018-11" db="EMBL/GenBank/DDBJ databases">
        <authorList>
            <consortium name="Pathogen Informatics"/>
        </authorList>
    </citation>
    <scope>NUCLEOTIDE SEQUENCE [LARGE SCALE GENOMIC DNA]</scope>
</reference>
<accession>A0A158QXS9</accession>
<feature type="transmembrane region" description="Helical" evidence="1">
    <location>
        <begin position="94"/>
        <end position="125"/>
    </location>
</feature>
<sequence length="131" mass="14682">MKMNIFSNQPMVSRRFCEALCHSTSMYNSALCKFKTRKYSWRYLSKVERRTLIHNAIGQMHFVYAIPANCVLIGALSLLLPIGPLSAAMMLDAFLLAMAAIGITGRAAVLIVPNIAIKAVFLCMVQNRIWQ</sequence>
<evidence type="ECO:0000256" key="1">
    <source>
        <dbReference type="SAM" id="Phobius"/>
    </source>
</evidence>
<keyword evidence="1" id="KW-1133">Transmembrane helix</keyword>
<keyword evidence="1" id="KW-0472">Membrane</keyword>
<evidence type="ECO:0000313" key="3">
    <source>
        <dbReference type="Proteomes" id="UP000271162"/>
    </source>
</evidence>
<keyword evidence="1" id="KW-0812">Transmembrane</keyword>
<dbReference type="EMBL" id="UYSL01019881">
    <property type="protein sequence ID" value="VDL70933.1"/>
    <property type="molecule type" value="Genomic_DNA"/>
</dbReference>
<protein>
    <submittedName>
        <fullName evidence="4">AzlC family protein</fullName>
    </submittedName>
</protein>
<evidence type="ECO:0000313" key="4">
    <source>
        <dbReference type="WBParaSite" id="NBR_0000734301-mRNA-1"/>
    </source>
</evidence>
<feature type="transmembrane region" description="Helical" evidence="1">
    <location>
        <begin position="62"/>
        <end position="82"/>
    </location>
</feature>
<dbReference type="Proteomes" id="UP000271162">
    <property type="component" value="Unassembled WGS sequence"/>
</dbReference>